<dbReference type="RefSeq" id="XP_001443791.1">
    <property type="nucleotide sequence ID" value="XM_001443754.1"/>
</dbReference>
<dbReference type="GeneID" id="5029575"/>
<protein>
    <submittedName>
        <fullName evidence="2">Uncharacterized protein</fullName>
    </submittedName>
</protein>
<sequence length="454" mass="53724">MLRLAFKQLSRQSFLQKKKIYELFFERGLKFFYQSIKQNYYTLDQHRHAIDQFEICMSVFAEAKQPKRWQDTKFEDLNCRHYPEQQQIKVCFQDLWKNLFELMGKCYYILHEQEACTKMCDYWQQLNPLCAGAFILRAQSRFLSEQVTQIDCQMICKDLQFAQQLDPLNESIAKVYDMVQAQLSKFEEDDSDKEQYVQQDTSQYSVQEEEDLPQDFMAQFAYQDNDQELSYEQDPKKPIPMEVQELGRFIESRGMDMVKTFLQNGQLKEAVDLKDKLQKALIAKKQLEKISQLDFNRPKKKLQLYAQQFGIDLLDPQVQNEFKRIQEQNLEDIRQWLKQNQWSYVDKATQIQQQEKARQELAKLQFKRKMVPQKHAKHKVVKKAQIGLSQNSPSPSSSNTNISTKEFQQSSSVLNNETQIEAEQTCDLNCIINFSILLLATITIISTIYYSFLG</sequence>
<dbReference type="OrthoDB" id="304291at2759"/>
<proteinExistence type="predicted"/>
<dbReference type="OMA" id="KCYYILH"/>
<name>A0D027_PARTE</name>
<keyword evidence="1" id="KW-0472">Membrane</keyword>
<keyword evidence="3" id="KW-1185">Reference proteome</keyword>
<dbReference type="Proteomes" id="UP000000600">
    <property type="component" value="Unassembled WGS sequence"/>
</dbReference>
<keyword evidence="1" id="KW-0812">Transmembrane</keyword>
<feature type="transmembrane region" description="Helical" evidence="1">
    <location>
        <begin position="431"/>
        <end position="452"/>
    </location>
</feature>
<dbReference type="KEGG" id="ptm:GSPATT00039142001"/>
<gene>
    <name evidence="2" type="ORF">GSPATT00039142001</name>
</gene>
<dbReference type="InParanoid" id="A0D027"/>
<dbReference type="HOGENOM" id="CLU_054671_0_0_1"/>
<evidence type="ECO:0000256" key="1">
    <source>
        <dbReference type="SAM" id="Phobius"/>
    </source>
</evidence>
<organism evidence="2 3">
    <name type="scientific">Paramecium tetraurelia</name>
    <dbReference type="NCBI Taxonomy" id="5888"/>
    <lineage>
        <taxon>Eukaryota</taxon>
        <taxon>Sar</taxon>
        <taxon>Alveolata</taxon>
        <taxon>Ciliophora</taxon>
        <taxon>Intramacronucleata</taxon>
        <taxon>Oligohymenophorea</taxon>
        <taxon>Peniculida</taxon>
        <taxon>Parameciidae</taxon>
        <taxon>Paramecium</taxon>
    </lineage>
</organism>
<dbReference type="AlphaFoldDB" id="A0D027"/>
<evidence type="ECO:0000313" key="3">
    <source>
        <dbReference type="Proteomes" id="UP000000600"/>
    </source>
</evidence>
<dbReference type="EMBL" id="CT868237">
    <property type="protein sequence ID" value="CAK76394.1"/>
    <property type="molecule type" value="Genomic_DNA"/>
</dbReference>
<keyword evidence="1" id="KW-1133">Transmembrane helix</keyword>
<evidence type="ECO:0000313" key="2">
    <source>
        <dbReference type="EMBL" id="CAK76394.1"/>
    </source>
</evidence>
<reference evidence="2 3" key="1">
    <citation type="journal article" date="2006" name="Nature">
        <title>Global trends of whole-genome duplications revealed by the ciliate Paramecium tetraurelia.</title>
        <authorList>
            <consortium name="Genoscope"/>
            <person name="Aury J.-M."/>
            <person name="Jaillon O."/>
            <person name="Duret L."/>
            <person name="Noel B."/>
            <person name="Jubin C."/>
            <person name="Porcel B.M."/>
            <person name="Segurens B."/>
            <person name="Daubin V."/>
            <person name="Anthouard V."/>
            <person name="Aiach N."/>
            <person name="Arnaiz O."/>
            <person name="Billaut A."/>
            <person name="Beisson J."/>
            <person name="Blanc I."/>
            <person name="Bouhouche K."/>
            <person name="Camara F."/>
            <person name="Duharcourt S."/>
            <person name="Guigo R."/>
            <person name="Gogendeau D."/>
            <person name="Katinka M."/>
            <person name="Keller A.-M."/>
            <person name="Kissmehl R."/>
            <person name="Klotz C."/>
            <person name="Koll F."/>
            <person name="Le Moue A."/>
            <person name="Lepere C."/>
            <person name="Malinsky S."/>
            <person name="Nowacki M."/>
            <person name="Nowak J.K."/>
            <person name="Plattner H."/>
            <person name="Poulain J."/>
            <person name="Ruiz F."/>
            <person name="Serrano V."/>
            <person name="Zagulski M."/>
            <person name="Dessen P."/>
            <person name="Betermier M."/>
            <person name="Weissenbach J."/>
            <person name="Scarpelli C."/>
            <person name="Schachter V."/>
            <person name="Sperling L."/>
            <person name="Meyer E."/>
            <person name="Cohen J."/>
            <person name="Wincker P."/>
        </authorList>
    </citation>
    <scope>NUCLEOTIDE SEQUENCE [LARGE SCALE GENOMIC DNA]</scope>
    <source>
        <strain evidence="2 3">Stock d4-2</strain>
    </source>
</reference>
<accession>A0D027</accession>